<comment type="caution">
    <text evidence="1">The sequence shown here is derived from an EMBL/GenBank/DDBJ whole genome shotgun (WGS) entry which is preliminary data.</text>
</comment>
<organism evidence="1 2">
    <name type="scientific">Hymenobacter mellowenesis</name>
    <dbReference type="NCBI Taxonomy" id="3063995"/>
    <lineage>
        <taxon>Bacteria</taxon>
        <taxon>Pseudomonadati</taxon>
        <taxon>Bacteroidota</taxon>
        <taxon>Cytophagia</taxon>
        <taxon>Cytophagales</taxon>
        <taxon>Hymenobacteraceae</taxon>
        <taxon>Hymenobacter</taxon>
    </lineage>
</organism>
<sequence>MGEAAEYLGEELACHQSVPVKLIWEEARVERGLLFDENTSYAFNYYATAMEAMVSGSPRLGGWVAYKEIEWLDFPQFAAGAEQKLGQLQQQLAQIGQFRVEESADNLRLYAYLRP</sequence>
<gene>
    <name evidence="1" type="ORF">Q5H92_10640</name>
</gene>
<evidence type="ECO:0000313" key="2">
    <source>
        <dbReference type="Proteomes" id="UP001167796"/>
    </source>
</evidence>
<name>A0ABT9ACC5_9BACT</name>
<dbReference type="RefSeq" id="WP_305011500.1">
    <property type="nucleotide sequence ID" value="NZ_JAUQSX010000005.1"/>
</dbReference>
<dbReference type="EMBL" id="JAUQSX010000005">
    <property type="protein sequence ID" value="MDO7846815.1"/>
    <property type="molecule type" value="Genomic_DNA"/>
</dbReference>
<protein>
    <submittedName>
        <fullName evidence="1">Uncharacterized protein</fullName>
    </submittedName>
</protein>
<keyword evidence="2" id="KW-1185">Reference proteome</keyword>
<evidence type="ECO:0000313" key="1">
    <source>
        <dbReference type="EMBL" id="MDO7846815.1"/>
    </source>
</evidence>
<accession>A0ABT9ACC5</accession>
<dbReference type="Proteomes" id="UP001167796">
    <property type="component" value="Unassembled WGS sequence"/>
</dbReference>
<reference evidence="1" key="1">
    <citation type="submission" date="2023-07" db="EMBL/GenBank/DDBJ databases">
        <authorList>
            <person name="Kim M.K."/>
        </authorList>
    </citation>
    <scope>NUCLEOTIDE SEQUENCE</scope>
    <source>
        <strain evidence="1">M29</strain>
    </source>
</reference>
<proteinExistence type="predicted"/>